<dbReference type="Proteomes" id="UP000265798">
    <property type="component" value="Unassembled WGS sequence"/>
</dbReference>
<name>A0A396YNL5_9LEPT</name>
<dbReference type="EMBL" id="QHCT01000011">
    <property type="protein sequence ID" value="RHX84711.1"/>
    <property type="molecule type" value="Genomic_DNA"/>
</dbReference>
<gene>
    <name evidence="1" type="ORF">DLM75_22085</name>
</gene>
<protein>
    <submittedName>
        <fullName evidence="1">Uncharacterized protein</fullName>
    </submittedName>
</protein>
<comment type="caution">
    <text evidence="1">The sequence shown here is derived from an EMBL/GenBank/DDBJ whole genome shotgun (WGS) entry which is preliminary data.</text>
</comment>
<organism evidence="1 2">
    <name type="scientific">Leptospira stimsonii</name>
    <dbReference type="NCBI Taxonomy" id="2202203"/>
    <lineage>
        <taxon>Bacteria</taxon>
        <taxon>Pseudomonadati</taxon>
        <taxon>Spirochaetota</taxon>
        <taxon>Spirochaetia</taxon>
        <taxon>Leptospirales</taxon>
        <taxon>Leptospiraceae</taxon>
        <taxon>Leptospira</taxon>
    </lineage>
</organism>
<evidence type="ECO:0000313" key="1">
    <source>
        <dbReference type="EMBL" id="RHX84711.1"/>
    </source>
</evidence>
<dbReference type="RefSeq" id="WP_118970680.1">
    <property type="nucleotide sequence ID" value="NZ_QHCT01000011.1"/>
</dbReference>
<accession>A0A396YNL5</accession>
<evidence type="ECO:0000313" key="2">
    <source>
        <dbReference type="Proteomes" id="UP000265798"/>
    </source>
</evidence>
<dbReference type="AlphaFoldDB" id="A0A396YNL5"/>
<proteinExistence type="predicted"/>
<dbReference type="OrthoDB" id="344956at2"/>
<reference evidence="2" key="1">
    <citation type="submission" date="2018-05" db="EMBL/GenBank/DDBJ databases">
        <title>Leptospira yasudae sp. nov. and Leptospira stimsonii sp. nov., two pathogenic species of the genus Leptospira isolated from environmental sources.</title>
        <authorList>
            <person name="Casanovas-Massana A."/>
            <person name="Hamond C."/>
            <person name="Santos L.A."/>
            <person name="Hacker K.P."/>
            <person name="Balassiano I."/>
            <person name="Medeiros M.A."/>
            <person name="Reis M.G."/>
            <person name="Ko A.I."/>
            <person name="Wunder E.A."/>
        </authorList>
    </citation>
    <scope>NUCLEOTIDE SEQUENCE [LARGE SCALE GENOMIC DNA]</scope>
    <source>
        <strain evidence="2">Yale</strain>
    </source>
</reference>
<sequence>MKVGLVTIKESDDFLQYFSGGTLWRDTERVEYFQKGIVTAKGEILTGVGTEFLGTLPLLPGETLDLESQLVKVESVLDDSNAVISPVEFEIDLPIRFRRIPENKVGQLANLIQRKREALNTAYLRLQNSESFDYSRVSEETLKKAQIVFALELFKFPTNKHAENRANGIQSYSISDQSYTYKNGSVKDIPESVYEFVKKEGSRTTGKLFRTGSGVSVY</sequence>